<comment type="caution">
    <text evidence="4">The sequence shown here is derived from an EMBL/GenBank/DDBJ whole genome shotgun (WGS) entry which is preliminary data.</text>
</comment>
<evidence type="ECO:0000313" key="5">
    <source>
        <dbReference type="Proteomes" id="UP001349262"/>
    </source>
</evidence>
<keyword evidence="5" id="KW-1185">Reference proteome</keyword>
<reference evidence="4 5" key="1">
    <citation type="journal article" date="2012" name="Genet. Mol. Biol.">
        <title>Analysis of 16S rRNA and mxaF genes revealing insights into Methylobacterium niche-specific plant association.</title>
        <authorList>
            <person name="Dourado M.N."/>
            <person name="Andreote F.D."/>
            <person name="Dini-Andreote F."/>
            <person name="Conti R."/>
            <person name="Araujo J.M."/>
            <person name="Araujo W.L."/>
        </authorList>
    </citation>
    <scope>NUCLEOTIDE SEQUENCE [LARGE SCALE GENOMIC DNA]</scope>
    <source>
        <strain evidence="4 5">SR1.6/4</strain>
    </source>
</reference>
<evidence type="ECO:0000256" key="2">
    <source>
        <dbReference type="SAM" id="MobiDB-lite"/>
    </source>
</evidence>
<evidence type="ECO:0000259" key="3">
    <source>
        <dbReference type="PROSITE" id="PS50110"/>
    </source>
</evidence>
<evidence type="ECO:0000256" key="1">
    <source>
        <dbReference type="PROSITE-ProRule" id="PRU00169"/>
    </source>
</evidence>
<accession>A0ABU7T992</accession>
<evidence type="ECO:0000313" key="4">
    <source>
        <dbReference type="EMBL" id="MEE7457110.1"/>
    </source>
</evidence>
<protein>
    <submittedName>
        <fullName evidence="4">Response regulator</fullName>
    </submittedName>
</protein>
<dbReference type="Gene3D" id="3.40.50.2300">
    <property type="match status" value="1"/>
</dbReference>
<dbReference type="PROSITE" id="PS50110">
    <property type="entry name" value="RESPONSE_REGULATORY"/>
    <property type="match status" value="1"/>
</dbReference>
<dbReference type="Proteomes" id="UP001349262">
    <property type="component" value="Unassembled WGS sequence"/>
</dbReference>
<dbReference type="SUPFAM" id="SSF52172">
    <property type="entry name" value="CheY-like"/>
    <property type="match status" value="1"/>
</dbReference>
<feature type="modified residue" description="4-aspartylphosphate" evidence="1">
    <location>
        <position position="74"/>
    </location>
</feature>
<dbReference type="EMBL" id="MLBY01000004">
    <property type="protein sequence ID" value="MEE7457110.1"/>
    <property type="molecule type" value="Genomic_DNA"/>
</dbReference>
<feature type="domain" description="Response regulatory" evidence="3">
    <location>
        <begin position="24"/>
        <end position="137"/>
    </location>
</feature>
<proteinExistence type="predicted"/>
<organism evidence="4 5">
    <name type="scientific">Methylobacterium radiotolerans</name>
    <dbReference type="NCBI Taxonomy" id="31998"/>
    <lineage>
        <taxon>Bacteria</taxon>
        <taxon>Pseudomonadati</taxon>
        <taxon>Pseudomonadota</taxon>
        <taxon>Alphaproteobacteria</taxon>
        <taxon>Hyphomicrobiales</taxon>
        <taxon>Methylobacteriaceae</taxon>
        <taxon>Methylobacterium</taxon>
    </lineage>
</organism>
<gene>
    <name evidence="4" type="ORF">MRSR164_10075</name>
</gene>
<sequence length="138" mass="14760">MDQPAPPAPRSDVRPDGTNDPRVLALVVESEAVLRIATADLLAEAGFEVLEAWSAPTATRQIELHTGLRLAIVDADLAGPQGRFVLAQEIAARRPDLSLIVLSAGLSPEPGDLPEQARFAQKPLSAALAREAWERIAR</sequence>
<dbReference type="InterPro" id="IPR011006">
    <property type="entry name" value="CheY-like_superfamily"/>
</dbReference>
<keyword evidence="1" id="KW-0597">Phosphoprotein</keyword>
<name>A0ABU7T992_9HYPH</name>
<dbReference type="InterPro" id="IPR001789">
    <property type="entry name" value="Sig_transdc_resp-reg_receiver"/>
</dbReference>
<feature type="region of interest" description="Disordered" evidence="2">
    <location>
        <begin position="1"/>
        <end position="20"/>
    </location>
</feature>